<evidence type="ECO:0000256" key="1">
    <source>
        <dbReference type="ARBA" id="ARBA00023015"/>
    </source>
</evidence>
<keyword evidence="2" id="KW-0238">DNA-binding</keyword>
<feature type="domain" description="HTH araC/xylS-type" evidence="4">
    <location>
        <begin position="183"/>
        <end position="281"/>
    </location>
</feature>
<gene>
    <name evidence="5" type="ORF">SAMN04487910_2839</name>
</gene>
<dbReference type="Gene3D" id="1.10.10.60">
    <property type="entry name" value="Homeodomain-like"/>
    <property type="match status" value="1"/>
</dbReference>
<dbReference type="Proteomes" id="UP000198521">
    <property type="component" value="Unassembled WGS sequence"/>
</dbReference>
<dbReference type="EMBL" id="FOAB01000005">
    <property type="protein sequence ID" value="SEL62632.1"/>
    <property type="molecule type" value="Genomic_DNA"/>
</dbReference>
<dbReference type="OrthoDB" id="4480133at2"/>
<dbReference type="PROSITE" id="PS00041">
    <property type="entry name" value="HTH_ARAC_FAMILY_1"/>
    <property type="match status" value="1"/>
</dbReference>
<dbReference type="SUPFAM" id="SSF46689">
    <property type="entry name" value="Homeodomain-like"/>
    <property type="match status" value="2"/>
</dbReference>
<sequence length="288" mass="33623">MKVVPQVFYQHPNIEKVLVDGISCVILKSVKQADLQNERYLASHALTLVLNGGLQVETSEGDLTIVQKNQIILLPRGLYMISDIIPKNGTFEAVVFFFDEEITDEFLNNFEVFTKEDTSTNLVLEYDQNLRLFTDTLLTLYRGKNQHQFTRPKLLELLHLISISKQGSEFLSKLFQLKKRAKKNIRTFMNNNFDKPLDVEDYSYLTGRSISTFRRDFKSKFGISPKKWLIERRLEKASFLLKDTNDSVTSIARQVGYENTPHFIKTFQKKFNISPKQFQIKYRKDIMI</sequence>
<dbReference type="RefSeq" id="WP_091409651.1">
    <property type="nucleotide sequence ID" value="NZ_FOAB01000005.1"/>
</dbReference>
<evidence type="ECO:0000313" key="5">
    <source>
        <dbReference type="EMBL" id="SEL62632.1"/>
    </source>
</evidence>
<dbReference type="GO" id="GO:0043565">
    <property type="term" value="F:sequence-specific DNA binding"/>
    <property type="evidence" value="ECO:0007669"/>
    <property type="project" value="InterPro"/>
</dbReference>
<evidence type="ECO:0000313" key="6">
    <source>
        <dbReference type="Proteomes" id="UP000198521"/>
    </source>
</evidence>
<dbReference type="InterPro" id="IPR020449">
    <property type="entry name" value="Tscrpt_reg_AraC-type_HTH"/>
</dbReference>
<dbReference type="GO" id="GO:0003700">
    <property type="term" value="F:DNA-binding transcription factor activity"/>
    <property type="evidence" value="ECO:0007669"/>
    <property type="project" value="InterPro"/>
</dbReference>
<dbReference type="InterPro" id="IPR018062">
    <property type="entry name" value="HTH_AraC-typ_CS"/>
</dbReference>
<dbReference type="InterPro" id="IPR009057">
    <property type="entry name" value="Homeodomain-like_sf"/>
</dbReference>
<dbReference type="AlphaFoldDB" id="A0A1H7RQZ8"/>
<dbReference type="SMART" id="SM00342">
    <property type="entry name" value="HTH_ARAC"/>
    <property type="match status" value="1"/>
</dbReference>
<dbReference type="Pfam" id="PF12833">
    <property type="entry name" value="HTH_18"/>
    <property type="match status" value="1"/>
</dbReference>
<keyword evidence="3" id="KW-0804">Transcription</keyword>
<keyword evidence="6" id="KW-1185">Reference proteome</keyword>
<dbReference type="STRING" id="1038014.SAMN04487910_2839"/>
<dbReference type="PANTHER" id="PTHR43280:SF2">
    <property type="entry name" value="HTH-TYPE TRANSCRIPTIONAL REGULATOR EXSA"/>
    <property type="match status" value="1"/>
</dbReference>
<dbReference type="InterPro" id="IPR018060">
    <property type="entry name" value="HTH_AraC"/>
</dbReference>
<evidence type="ECO:0000256" key="3">
    <source>
        <dbReference type="ARBA" id="ARBA00023163"/>
    </source>
</evidence>
<proteinExistence type="predicted"/>
<dbReference type="Pfam" id="PF22200">
    <property type="entry name" value="ExsA_N"/>
    <property type="match status" value="1"/>
</dbReference>
<evidence type="ECO:0000256" key="2">
    <source>
        <dbReference type="ARBA" id="ARBA00023125"/>
    </source>
</evidence>
<keyword evidence="1" id="KW-0805">Transcription regulation</keyword>
<dbReference type="PROSITE" id="PS01124">
    <property type="entry name" value="HTH_ARAC_FAMILY_2"/>
    <property type="match status" value="1"/>
</dbReference>
<protein>
    <submittedName>
        <fullName evidence="5">Transcriptional regulator, AraC family</fullName>
    </submittedName>
</protein>
<evidence type="ECO:0000259" key="4">
    <source>
        <dbReference type="PROSITE" id="PS01124"/>
    </source>
</evidence>
<dbReference type="InterPro" id="IPR054015">
    <property type="entry name" value="ExsA-like_N"/>
</dbReference>
<accession>A0A1H7RQZ8</accession>
<dbReference type="PRINTS" id="PR00032">
    <property type="entry name" value="HTHARAC"/>
</dbReference>
<name>A0A1H7RQZ8_AQUAM</name>
<organism evidence="5 6">
    <name type="scientific">Aquimarina amphilecti</name>
    <dbReference type="NCBI Taxonomy" id="1038014"/>
    <lineage>
        <taxon>Bacteria</taxon>
        <taxon>Pseudomonadati</taxon>
        <taxon>Bacteroidota</taxon>
        <taxon>Flavobacteriia</taxon>
        <taxon>Flavobacteriales</taxon>
        <taxon>Flavobacteriaceae</taxon>
        <taxon>Aquimarina</taxon>
    </lineage>
</organism>
<reference evidence="5 6" key="1">
    <citation type="submission" date="2016-10" db="EMBL/GenBank/DDBJ databases">
        <authorList>
            <person name="de Groot N.N."/>
        </authorList>
    </citation>
    <scope>NUCLEOTIDE SEQUENCE [LARGE SCALE GENOMIC DNA]</scope>
    <source>
        <strain evidence="5 6">DSM 25232</strain>
    </source>
</reference>
<dbReference type="PANTHER" id="PTHR43280">
    <property type="entry name" value="ARAC-FAMILY TRANSCRIPTIONAL REGULATOR"/>
    <property type="match status" value="1"/>
</dbReference>